<dbReference type="Proteomes" id="UP001307760">
    <property type="component" value="Unassembled WGS sequence"/>
</dbReference>
<gene>
    <name evidence="1" type="ORF">V2J85_30310</name>
</gene>
<organism evidence="1 2">
    <name type="scientific">Streptomyces bugieae</name>
    <dbReference type="NCBI Taxonomy" id="3098223"/>
    <lineage>
        <taxon>Bacteria</taxon>
        <taxon>Bacillati</taxon>
        <taxon>Actinomycetota</taxon>
        <taxon>Actinomycetes</taxon>
        <taxon>Kitasatosporales</taxon>
        <taxon>Streptomycetaceae</taxon>
        <taxon>Streptomyces</taxon>
    </lineage>
</organism>
<reference evidence="1 2" key="1">
    <citation type="submission" date="2023-12" db="EMBL/GenBank/DDBJ databases">
        <title>30 novel species of actinomycetes from the DSMZ collection.</title>
        <authorList>
            <person name="Nouioui I."/>
        </authorList>
    </citation>
    <scope>NUCLEOTIDE SEQUENCE [LARGE SCALE GENOMIC DNA]</scope>
    <source>
        <strain evidence="1 2">DSM 41528</strain>
    </source>
</reference>
<evidence type="ECO:0000313" key="1">
    <source>
        <dbReference type="EMBL" id="MEE4423571.1"/>
    </source>
</evidence>
<proteinExistence type="predicted"/>
<name>A0ABU7NXP0_9ACTN</name>
<protein>
    <submittedName>
        <fullName evidence="1">Uncharacterized protein</fullName>
    </submittedName>
</protein>
<dbReference type="RefSeq" id="WP_261958294.1">
    <property type="nucleotide sequence ID" value="NZ_JAZBJP010000027.1"/>
</dbReference>
<evidence type="ECO:0000313" key="2">
    <source>
        <dbReference type="Proteomes" id="UP001307760"/>
    </source>
</evidence>
<keyword evidence="2" id="KW-1185">Reference proteome</keyword>
<comment type="caution">
    <text evidence="1">The sequence shown here is derived from an EMBL/GenBank/DDBJ whole genome shotgun (WGS) entry which is preliminary data.</text>
</comment>
<dbReference type="EMBL" id="JAZBJP010000027">
    <property type="protein sequence ID" value="MEE4423571.1"/>
    <property type="molecule type" value="Genomic_DNA"/>
</dbReference>
<sequence length="59" mass="6182">MTTPAPTSTTVTLSCPPKEVGRCASCQQPCHRYGHGGNPLYTTCRAKVEAGRTKASATT</sequence>
<accession>A0ABU7NXP0</accession>